<organism evidence="5 6">
    <name type="scientific">Phanerochaete sordida</name>
    <dbReference type="NCBI Taxonomy" id="48140"/>
    <lineage>
        <taxon>Eukaryota</taxon>
        <taxon>Fungi</taxon>
        <taxon>Dikarya</taxon>
        <taxon>Basidiomycota</taxon>
        <taxon>Agaricomycotina</taxon>
        <taxon>Agaricomycetes</taxon>
        <taxon>Polyporales</taxon>
        <taxon>Phanerochaetaceae</taxon>
        <taxon>Phanerochaete</taxon>
    </lineage>
</organism>
<dbReference type="Pfam" id="PF11951">
    <property type="entry name" value="Fungal_trans_2"/>
    <property type="match status" value="1"/>
</dbReference>
<dbReference type="OrthoDB" id="5419315at2759"/>
<evidence type="ECO:0000256" key="3">
    <source>
        <dbReference type="SAM" id="MobiDB-lite"/>
    </source>
</evidence>
<protein>
    <submittedName>
        <fullName evidence="5">Zn(II)2Cys6 transcription factor</fullName>
    </submittedName>
</protein>
<evidence type="ECO:0000313" key="5">
    <source>
        <dbReference type="EMBL" id="GJE94616.1"/>
    </source>
</evidence>
<evidence type="ECO:0000313" key="6">
    <source>
        <dbReference type="Proteomes" id="UP000703269"/>
    </source>
</evidence>
<dbReference type="SMART" id="SM00066">
    <property type="entry name" value="GAL4"/>
    <property type="match status" value="1"/>
</dbReference>
<dbReference type="GO" id="GO:0005634">
    <property type="term" value="C:nucleus"/>
    <property type="evidence" value="ECO:0007669"/>
    <property type="project" value="UniProtKB-SubCell"/>
</dbReference>
<dbReference type="Proteomes" id="UP000703269">
    <property type="component" value="Unassembled WGS sequence"/>
</dbReference>
<dbReference type="EMBL" id="BPQB01000041">
    <property type="protein sequence ID" value="GJE94616.1"/>
    <property type="molecule type" value="Genomic_DNA"/>
</dbReference>
<feature type="region of interest" description="Disordered" evidence="3">
    <location>
        <begin position="194"/>
        <end position="284"/>
    </location>
</feature>
<feature type="compositionally biased region" description="Pro residues" evidence="3">
    <location>
        <begin position="27"/>
        <end position="42"/>
    </location>
</feature>
<reference evidence="5 6" key="1">
    <citation type="submission" date="2021-08" db="EMBL/GenBank/DDBJ databases">
        <title>Draft Genome Sequence of Phanerochaete sordida strain YK-624.</title>
        <authorList>
            <person name="Mori T."/>
            <person name="Dohra H."/>
            <person name="Suzuki T."/>
            <person name="Kawagishi H."/>
            <person name="Hirai H."/>
        </authorList>
    </citation>
    <scope>NUCLEOTIDE SEQUENCE [LARGE SCALE GENOMIC DNA]</scope>
    <source>
        <strain evidence="5 6">YK-624</strain>
    </source>
</reference>
<dbReference type="InterPro" id="IPR001138">
    <property type="entry name" value="Zn2Cys6_DnaBD"/>
</dbReference>
<evidence type="ECO:0000259" key="4">
    <source>
        <dbReference type="PROSITE" id="PS50048"/>
    </source>
</evidence>
<dbReference type="InterPro" id="IPR036864">
    <property type="entry name" value="Zn2-C6_fun-type_DNA-bd_sf"/>
</dbReference>
<feature type="compositionally biased region" description="Polar residues" evidence="3">
    <location>
        <begin position="73"/>
        <end position="82"/>
    </location>
</feature>
<dbReference type="AlphaFoldDB" id="A0A9P3LGJ3"/>
<accession>A0A9P3LGJ3</accession>
<evidence type="ECO:0000256" key="2">
    <source>
        <dbReference type="ARBA" id="ARBA00023242"/>
    </source>
</evidence>
<feature type="compositionally biased region" description="Low complexity" evidence="3">
    <location>
        <begin position="84"/>
        <end position="104"/>
    </location>
</feature>
<dbReference type="Pfam" id="PF00172">
    <property type="entry name" value="Zn_clus"/>
    <property type="match status" value="1"/>
</dbReference>
<dbReference type="Gene3D" id="4.10.240.10">
    <property type="entry name" value="Zn(2)-C6 fungal-type DNA-binding domain"/>
    <property type="match status" value="1"/>
</dbReference>
<sequence>MDASQQQPLVEDTRTVEQPPRVHIPQSSPPPPLAPHLIPPPVELIHHHLPNTTSPNPPPPPPPLLMPDVAQSPRKTVSSASANARAPQPQKKPGAPKPKGAVRAKSGCYTCRIRRKKCDEQPNEHGACQTCVRLRLQCLGFGAKRPDWMRENNSVTELRDKIKAFLASQGMIKGHSGSGPRSQDGEPQILTLVDNLQPQPPSSPPTPTLSSGSNDQHRQQQGPVSYVRDASYHHPPPPSLPQDQAHHPYAPPPSQTTWSHNLPELNAPNHPPHPHDASLGRGPLLPNDILYTPSNPILTPNSIVNPLSSSAPPPSSSSWPSSYNGSFGSISSASTISASPTSYTQVQQQQQPMQQQHMQPMQPALESSFGPLYTEAIYQADDDTQESPQGEPSNAMVLASNVRTFDPSIPYEQNGLVQHYMSNVLPIQYLLSDSSVIRTFIYDLIRQSNSARDAACILAAIHRDRMGMAASANAVTTIPHPQFLIRRLFESLASKQQINEGDAMAGLHAVSTILFSGGRGAWEAFLSVASQYVYQVLMNPRYPGPEEVLRNCSESTRFIVKTTMWFDVLASVTTQQIPRFLMIYRQLFDRTRRAYIEDPSQPNPPELSMLPVMGCENNIMLAIAEISNLACWKESQEARHCLSVPKLVERGLEIEAKYLTPGGASSPTQVRVNGLPAGAMAANAYGVALDPGASAYANGVYPGGAYGPAAGGGGIHGASEVELRRRLTNDIFRASARVYLHTVLSGDYPSCPEIVAAVTEVIEALRRVPLDRALVSRSVLRSVVFGICISGCLTDSQDQRRFLMHLLDTQQRETVGNVAEVKRLMQSVWLRRDTEGGGAPVAWRDVMRESQRELLLLV</sequence>
<feature type="domain" description="Zn(2)-C6 fungal-type" evidence="4">
    <location>
        <begin position="107"/>
        <end position="138"/>
    </location>
</feature>
<dbReference type="GO" id="GO:0008270">
    <property type="term" value="F:zinc ion binding"/>
    <property type="evidence" value="ECO:0007669"/>
    <property type="project" value="InterPro"/>
</dbReference>
<dbReference type="PANTHER" id="PTHR37534">
    <property type="entry name" value="TRANSCRIPTIONAL ACTIVATOR PROTEIN UGA3"/>
    <property type="match status" value="1"/>
</dbReference>
<feature type="compositionally biased region" description="Pro residues" evidence="3">
    <location>
        <begin position="198"/>
        <end position="207"/>
    </location>
</feature>
<dbReference type="CDD" id="cd00067">
    <property type="entry name" value="GAL4"/>
    <property type="match status" value="1"/>
</dbReference>
<dbReference type="GO" id="GO:0000981">
    <property type="term" value="F:DNA-binding transcription factor activity, RNA polymerase II-specific"/>
    <property type="evidence" value="ECO:0007669"/>
    <property type="project" value="InterPro"/>
</dbReference>
<gene>
    <name evidence="5" type="ORF">PsYK624_107870</name>
</gene>
<name>A0A9P3LGJ3_9APHY</name>
<dbReference type="PROSITE" id="PS00463">
    <property type="entry name" value="ZN2_CY6_FUNGAL_1"/>
    <property type="match status" value="1"/>
</dbReference>
<keyword evidence="6" id="KW-1185">Reference proteome</keyword>
<feature type="region of interest" description="Disordered" evidence="3">
    <location>
        <begin position="1"/>
        <end position="104"/>
    </location>
</feature>
<proteinExistence type="predicted"/>
<keyword evidence="2" id="KW-0539">Nucleus</keyword>
<comment type="caution">
    <text evidence="5">The sequence shown here is derived from an EMBL/GenBank/DDBJ whole genome shotgun (WGS) entry which is preliminary data.</text>
</comment>
<evidence type="ECO:0000256" key="1">
    <source>
        <dbReference type="ARBA" id="ARBA00004123"/>
    </source>
</evidence>
<dbReference type="PANTHER" id="PTHR37534:SF20">
    <property type="entry name" value="PRO1A C6 ZINK-FINGER PROTEIN"/>
    <property type="match status" value="1"/>
</dbReference>
<dbReference type="PROSITE" id="PS50048">
    <property type="entry name" value="ZN2_CY6_FUNGAL_2"/>
    <property type="match status" value="1"/>
</dbReference>
<dbReference type="InterPro" id="IPR021858">
    <property type="entry name" value="Fun_TF"/>
</dbReference>
<feature type="compositionally biased region" description="Pro residues" evidence="3">
    <location>
        <begin position="55"/>
        <end position="65"/>
    </location>
</feature>
<dbReference type="SUPFAM" id="SSF57701">
    <property type="entry name" value="Zn2/Cys6 DNA-binding domain"/>
    <property type="match status" value="1"/>
</dbReference>
<feature type="region of interest" description="Disordered" evidence="3">
    <location>
        <begin position="334"/>
        <end position="362"/>
    </location>
</feature>
<comment type="subcellular location">
    <subcellularLocation>
        <location evidence="1">Nucleus</location>
    </subcellularLocation>
</comment>